<accession>A0AAD4MKT7</accession>
<dbReference type="PANTHER" id="PTHR24388">
    <property type="entry name" value="ZINC FINGER PROTEIN"/>
    <property type="match status" value="1"/>
</dbReference>
<dbReference type="Proteomes" id="UP001201812">
    <property type="component" value="Unassembled WGS sequence"/>
</dbReference>
<dbReference type="PROSITE" id="PS50157">
    <property type="entry name" value="ZINC_FINGER_C2H2_2"/>
    <property type="match status" value="1"/>
</dbReference>
<comment type="subcellular location">
    <subcellularLocation>
        <location evidence="1">Nucleus</location>
    </subcellularLocation>
</comment>
<dbReference type="InterPro" id="IPR036236">
    <property type="entry name" value="Znf_C2H2_sf"/>
</dbReference>
<sequence length="359" mass="41498">MHSLQFTPKEIDFAIEHVLQETGLPCELRDYPETSRLYLEQIIYGASLTEARFIFPTNFNPDFTTTMVFAVRNSLIKALQKRIKRIPFIENAFQITYIDIRTAILSALKESDLSRAKLETLVTYMDQVLYGEIIIGNACKPDVDKEKRTLFLKSVKQSLISTLYKRLCKVGMIKDTQEQDKYVLETTNLTTEIPLETRKDVLDESNESGIYTNESSGMGCDVVPEHDSEQNRDADHWQCEFTNKTFAAHKPRRDRVSKYKRKQVHKCNLCSYSSTNISQLIIHTRTHTGERPSKCQQYPYISDNTRHGEDHVQYHTAEKPFKCERCSFASDSVLLLLLHSCNAKKHNRIRHSESNESPT</sequence>
<evidence type="ECO:0000313" key="9">
    <source>
        <dbReference type="EMBL" id="KAI1697521.1"/>
    </source>
</evidence>
<proteinExistence type="predicted"/>
<evidence type="ECO:0000313" key="10">
    <source>
        <dbReference type="Proteomes" id="UP001201812"/>
    </source>
</evidence>
<evidence type="ECO:0000259" key="8">
    <source>
        <dbReference type="PROSITE" id="PS50157"/>
    </source>
</evidence>
<dbReference type="SUPFAM" id="SSF57667">
    <property type="entry name" value="beta-beta-alpha zinc fingers"/>
    <property type="match status" value="1"/>
</dbReference>
<dbReference type="EMBL" id="JAKKPZ010000265">
    <property type="protein sequence ID" value="KAI1697521.1"/>
    <property type="molecule type" value="Genomic_DNA"/>
</dbReference>
<protein>
    <submittedName>
        <fullName evidence="9">Zinc finger protein Pegasus</fullName>
    </submittedName>
</protein>
<dbReference type="GO" id="GO:0000978">
    <property type="term" value="F:RNA polymerase II cis-regulatory region sequence-specific DNA binding"/>
    <property type="evidence" value="ECO:0007669"/>
    <property type="project" value="TreeGrafter"/>
</dbReference>
<feature type="domain" description="C2H2-type" evidence="8">
    <location>
        <begin position="265"/>
        <end position="292"/>
    </location>
</feature>
<gene>
    <name evidence="9" type="ORF">DdX_18473</name>
</gene>
<keyword evidence="5" id="KW-0862">Zinc</keyword>
<dbReference type="PANTHER" id="PTHR24388:SF54">
    <property type="entry name" value="PROTEIN ESCARGOT"/>
    <property type="match status" value="1"/>
</dbReference>
<keyword evidence="3" id="KW-0677">Repeat</keyword>
<name>A0AAD4MKT7_9BILA</name>
<dbReference type="SMART" id="SM00355">
    <property type="entry name" value="ZnF_C2H2"/>
    <property type="match status" value="2"/>
</dbReference>
<dbReference type="AlphaFoldDB" id="A0AAD4MKT7"/>
<evidence type="ECO:0000256" key="5">
    <source>
        <dbReference type="ARBA" id="ARBA00022833"/>
    </source>
</evidence>
<evidence type="ECO:0000256" key="3">
    <source>
        <dbReference type="ARBA" id="ARBA00022737"/>
    </source>
</evidence>
<reference evidence="9" key="1">
    <citation type="submission" date="2022-01" db="EMBL/GenBank/DDBJ databases">
        <title>Genome Sequence Resource for Two Populations of Ditylenchus destructor, the Migratory Endoparasitic Phytonematode.</title>
        <authorList>
            <person name="Zhang H."/>
            <person name="Lin R."/>
            <person name="Xie B."/>
        </authorList>
    </citation>
    <scope>NUCLEOTIDE SEQUENCE</scope>
    <source>
        <strain evidence="9">BazhouSP</strain>
    </source>
</reference>
<comment type="caution">
    <text evidence="9">The sequence shown here is derived from an EMBL/GenBank/DDBJ whole genome shotgun (WGS) entry which is preliminary data.</text>
</comment>
<evidence type="ECO:0000256" key="1">
    <source>
        <dbReference type="ARBA" id="ARBA00004123"/>
    </source>
</evidence>
<evidence type="ECO:0000256" key="7">
    <source>
        <dbReference type="PROSITE-ProRule" id="PRU00042"/>
    </source>
</evidence>
<dbReference type="GO" id="GO:0008270">
    <property type="term" value="F:zinc ion binding"/>
    <property type="evidence" value="ECO:0007669"/>
    <property type="project" value="UniProtKB-KW"/>
</dbReference>
<keyword evidence="10" id="KW-1185">Reference proteome</keyword>
<evidence type="ECO:0000256" key="4">
    <source>
        <dbReference type="ARBA" id="ARBA00022771"/>
    </source>
</evidence>
<dbReference type="GO" id="GO:0000981">
    <property type="term" value="F:DNA-binding transcription factor activity, RNA polymerase II-specific"/>
    <property type="evidence" value="ECO:0007669"/>
    <property type="project" value="TreeGrafter"/>
</dbReference>
<keyword evidence="4 7" id="KW-0863">Zinc-finger</keyword>
<dbReference type="InterPro" id="IPR050527">
    <property type="entry name" value="Snail/Krueppel_Znf"/>
</dbReference>
<evidence type="ECO:0000256" key="2">
    <source>
        <dbReference type="ARBA" id="ARBA00022723"/>
    </source>
</evidence>
<keyword evidence="6" id="KW-0539">Nucleus</keyword>
<organism evidence="9 10">
    <name type="scientific">Ditylenchus destructor</name>
    <dbReference type="NCBI Taxonomy" id="166010"/>
    <lineage>
        <taxon>Eukaryota</taxon>
        <taxon>Metazoa</taxon>
        <taxon>Ecdysozoa</taxon>
        <taxon>Nematoda</taxon>
        <taxon>Chromadorea</taxon>
        <taxon>Rhabditida</taxon>
        <taxon>Tylenchina</taxon>
        <taxon>Tylenchomorpha</taxon>
        <taxon>Sphaerularioidea</taxon>
        <taxon>Anguinidae</taxon>
        <taxon>Anguininae</taxon>
        <taxon>Ditylenchus</taxon>
    </lineage>
</organism>
<dbReference type="GO" id="GO:0005634">
    <property type="term" value="C:nucleus"/>
    <property type="evidence" value="ECO:0007669"/>
    <property type="project" value="UniProtKB-SubCell"/>
</dbReference>
<dbReference type="Gene3D" id="3.30.160.60">
    <property type="entry name" value="Classic Zinc Finger"/>
    <property type="match status" value="1"/>
</dbReference>
<dbReference type="InterPro" id="IPR013087">
    <property type="entry name" value="Znf_C2H2_type"/>
</dbReference>
<evidence type="ECO:0000256" key="6">
    <source>
        <dbReference type="ARBA" id="ARBA00023242"/>
    </source>
</evidence>
<keyword evidence="2" id="KW-0479">Metal-binding</keyword>